<dbReference type="InterPro" id="IPR043797">
    <property type="entry name" value="MupG_N"/>
</dbReference>
<dbReference type="PANTHER" id="PTHR38435:SF1">
    <property type="entry name" value="DUF871 DOMAIN-CONTAINING PROTEIN"/>
    <property type="match status" value="1"/>
</dbReference>
<dbReference type="Gene3D" id="2.40.100.10">
    <property type="entry name" value="Cyclophilin-like"/>
    <property type="match status" value="1"/>
</dbReference>
<dbReference type="InterPro" id="IPR013785">
    <property type="entry name" value="Aldolase_TIM"/>
</dbReference>
<dbReference type="Proteomes" id="UP000199708">
    <property type="component" value="Unassembled WGS sequence"/>
</dbReference>
<keyword evidence="4" id="KW-1185">Reference proteome</keyword>
<reference evidence="3 4" key="1">
    <citation type="submission" date="2016-10" db="EMBL/GenBank/DDBJ databases">
        <authorList>
            <person name="de Groot N.N."/>
        </authorList>
    </citation>
    <scope>NUCLEOTIDE SEQUENCE [LARGE SCALE GENOMIC DNA]</scope>
    <source>
        <strain evidence="3 4">ATCC BAA-466</strain>
    </source>
</reference>
<evidence type="ECO:0000313" key="4">
    <source>
        <dbReference type="Proteomes" id="UP000199708"/>
    </source>
</evidence>
<name>A0A1G7RWL9_9LACT</name>
<gene>
    <name evidence="3" type="ORF">SAMN05421791_103207</name>
</gene>
<dbReference type="SUPFAM" id="SSF51445">
    <property type="entry name" value="(Trans)glycosidases"/>
    <property type="match status" value="1"/>
</dbReference>
<dbReference type="OrthoDB" id="5809921at2"/>
<protein>
    <recommendedName>
        <fullName evidence="5">Outer surface protein</fullName>
    </recommendedName>
</protein>
<dbReference type="AlphaFoldDB" id="A0A1G7RWL9"/>
<sequence length="365" mass="42100">MRKLGISLYPEKSSFEELTDYIDVAAEAGFNKIFTSLLQIEGSGEEIVQRLKEANEYAKNTGFEIIVDVSPRIFDALRISYNDLSFFKKIGADGIRLDATYSGREEAMMSYNPYNLKIEMNISNDVHMIDNVMDYAPNKYNLLGSHNFYPHRYSGLSRDFFIKTTKRFTANGIRTSAFVSSQNKETFGPWPVTDGLPTLEMHRNLPLDVQIKHHLAMNVIDDIIISNCYPSYQELQSVSELDLSLVTLDVKPINNLPEIEKKILFEELHFNRGDINEYFIRSTQSRVKYKGHPFDLMNAPDIIRRGDVLIESSLYGHYAGEMQIALRDMENSGKTNVVGRVREEEIFILDEIQPWQKFRLRMSED</sequence>
<dbReference type="Pfam" id="PF05913">
    <property type="entry name" value="MupG_C"/>
    <property type="match status" value="1"/>
</dbReference>
<feature type="domain" description="6-phospho-N-acetylmuramidase N-terminal" evidence="2">
    <location>
        <begin position="4"/>
        <end position="239"/>
    </location>
</feature>
<evidence type="ECO:0000259" key="2">
    <source>
        <dbReference type="Pfam" id="PF19200"/>
    </source>
</evidence>
<evidence type="ECO:0008006" key="5">
    <source>
        <dbReference type="Google" id="ProtNLM"/>
    </source>
</evidence>
<evidence type="ECO:0000259" key="1">
    <source>
        <dbReference type="Pfam" id="PF05913"/>
    </source>
</evidence>
<dbReference type="Pfam" id="PF19200">
    <property type="entry name" value="MupG_N"/>
    <property type="match status" value="1"/>
</dbReference>
<dbReference type="SUPFAM" id="SSF50891">
    <property type="entry name" value="Cyclophilin-like"/>
    <property type="match status" value="1"/>
</dbReference>
<dbReference type="STRING" id="120956.SAMN05421791_103207"/>
<dbReference type="InterPro" id="IPR017853">
    <property type="entry name" value="GH"/>
</dbReference>
<accession>A0A1G7RWL9</accession>
<dbReference type="PANTHER" id="PTHR38435">
    <property type="match status" value="1"/>
</dbReference>
<proteinExistence type="predicted"/>
<organism evidence="3 4">
    <name type="scientific">Facklamia miroungae</name>
    <dbReference type="NCBI Taxonomy" id="120956"/>
    <lineage>
        <taxon>Bacteria</taxon>
        <taxon>Bacillati</taxon>
        <taxon>Bacillota</taxon>
        <taxon>Bacilli</taxon>
        <taxon>Lactobacillales</taxon>
        <taxon>Aerococcaceae</taxon>
        <taxon>Facklamia</taxon>
    </lineage>
</organism>
<evidence type="ECO:0000313" key="3">
    <source>
        <dbReference type="EMBL" id="SDG15146.1"/>
    </source>
</evidence>
<feature type="domain" description="6-phospho-N-acetylmuramidase C-terminal" evidence="1">
    <location>
        <begin position="246"/>
        <end position="360"/>
    </location>
</feature>
<dbReference type="InterPro" id="IPR008589">
    <property type="entry name" value="MupG"/>
</dbReference>
<dbReference type="Gene3D" id="3.20.20.70">
    <property type="entry name" value="Aldolase class I"/>
    <property type="match status" value="1"/>
</dbReference>
<dbReference type="RefSeq" id="WP_090289615.1">
    <property type="nucleotide sequence ID" value="NZ_FNCK01000003.1"/>
</dbReference>
<dbReference type="InterPro" id="IPR043894">
    <property type="entry name" value="MupG_C"/>
</dbReference>
<dbReference type="InterPro" id="IPR029000">
    <property type="entry name" value="Cyclophilin-like_dom_sf"/>
</dbReference>
<dbReference type="EMBL" id="FNCK01000003">
    <property type="protein sequence ID" value="SDG15146.1"/>
    <property type="molecule type" value="Genomic_DNA"/>
</dbReference>